<organism evidence="2 3">
    <name type="scientific">Stephania japonica</name>
    <dbReference type="NCBI Taxonomy" id="461633"/>
    <lineage>
        <taxon>Eukaryota</taxon>
        <taxon>Viridiplantae</taxon>
        <taxon>Streptophyta</taxon>
        <taxon>Embryophyta</taxon>
        <taxon>Tracheophyta</taxon>
        <taxon>Spermatophyta</taxon>
        <taxon>Magnoliopsida</taxon>
        <taxon>Ranunculales</taxon>
        <taxon>Menispermaceae</taxon>
        <taxon>Menispermoideae</taxon>
        <taxon>Cissampelideae</taxon>
        <taxon>Stephania</taxon>
    </lineage>
</organism>
<reference evidence="2 3" key="1">
    <citation type="submission" date="2024-01" db="EMBL/GenBank/DDBJ databases">
        <title>Genome assemblies of Stephania.</title>
        <authorList>
            <person name="Yang L."/>
        </authorList>
    </citation>
    <scope>NUCLEOTIDE SEQUENCE [LARGE SCALE GENOMIC DNA]</scope>
    <source>
        <strain evidence="2">QJT</strain>
        <tissue evidence="2">Leaf</tissue>
    </source>
</reference>
<dbReference type="AlphaFoldDB" id="A0AAP0K3Y4"/>
<dbReference type="Proteomes" id="UP001417504">
    <property type="component" value="Unassembled WGS sequence"/>
</dbReference>
<comment type="caution">
    <text evidence="2">The sequence shown here is derived from an EMBL/GenBank/DDBJ whole genome shotgun (WGS) entry which is preliminary data.</text>
</comment>
<keyword evidence="3" id="KW-1185">Reference proteome</keyword>
<evidence type="ECO:0000313" key="3">
    <source>
        <dbReference type="Proteomes" id="UP001417504"/>
    </source>
</evidence>
<feature type="compositionally biased region" description="Basic residues" evidence="1">
    <location>
        <begin position="63"/>
        <end position="77"/>
    </location>
</feature>
<evidence type="ECO:0000313" key="2">
    <source>
        <dbReference type="EMBL" id="KAK9145371.1"/>
    </source>
</evidence>
<name>A0AAP0K3Y4_9MAGN</name>
<feature type="region of interest" description="Disordered" evidence="1">
    <location>
        <begin position="39"/>
        <end position="129"/>
    </location>
</feature>
<protein>
    <submittedName>
        <fullName evidence="2">Uncharacterized protein</fullName>
    </submittedName>
</protein>
<gene>
    <name evidence="2" type="ORF">Sjap_005274</name>
</gene>
<evidence type="ECO:0000256" key="1">
    <source>
        <dbReference type="SAM" id="MobiDB-lite"/>
    </source>
</evidence>
<accession>A0AAP0K3Y4</accession>
<sequence>MPPISISPRGGGSTALRLRVHKEGAYRLNPTRFRLGSVRRVRVGGSKAGNGSTVTSHVEAAPSKRKRSTSSKRKKKVDHNNPIPKHKRVKHVNKSEVQPVETGVEYEGATSSISDRGVLTIGAGSREVT</sequence>
<dbReference type="EMBL" id="JBBNAE010000002">
    <property type="protein sequence ID" value="KAK9145371.1"/>
    <property type="molecule type" value="Genomic_DNA"/>
</dbReference>
<proteinExistence type="predicted"/>